<comment type="function">
    <text evidence="5">Negative regulator of class I heat shock genes (grpE-dnaK-dnaJ and groELS operons). Prevents heat-shock induction of these operons.</text>
</comment>
<keyword evidence="1 5" id="KW-0678">Repressor</keyword>
<sequence length="360" mass="39950">MQVNLTQRQQYVLWATVRHYIATAEPVGSKALVNEYNLSVSPATIRNAMGTLEKAGLLYQPHTSAGRVPSDSGYRIYVDQLITPSDALANQAESILKDRLQVKTSNFEDVVRGAAKILANLSGYIALITMPQTNQARLLHLQLVQVETGKIMVLLVTDAYHTDSVLMDLPPSLAESEVQSEILDQELRIVSNFLNAQLRDRSLTDLYQLDWRELGREFEKYAQLIGKLLVELSNRSQIPEKTGMTISGVSEVLRQPEFSELNQVQMLLQALAEEQDQLWPLMVERPLSPVTSSKRVYVRIGSENPMEAIQTCTLISANYCRGLVPVGSVGVLGPKRMVYENAIALVEGAADYLSAALSEC</sequence>
<dbReference type="GO" id="GO:0045892">
    <property type="term" value="P:negative regulation of DNA-templated transcription"/>
    <property type="evidence" value="ECO:0007669"/>
    <property type="project" value="UniProtKB-UniRule"/>
</dbReference>
<keyword evidence="2 5" id="KW-0805">Transcription regulation</keyword>
<dbReference type="Pfam" id="PF01628">
    <property type="entry name" value="HrcA"/>
    <property type="match status" value="1"/>
</dbReference>
<organism evidence="7">
    <name type="scientific">Planktothricoides raciborskii GIHE-MW2</name>
    <dbReference type="NCBI Taxonomy" id="2792601"/>
    <lineage>
        <taxon>Bacteria</taxon>
        <taxon>Bacillati</taxon>
        <taxon>Cyanobacteriota</taxon>
        <taxon>Cyanophyceae</taxon>
        <taxon>Oscillatoriophycideae</taxon>
        <taxon>Oscillatoriales</taxon>
        <taxon>Oscillatoriaceae</taxon>
        <taxon>Planktothricoides</taxon>
    </lineage>
</organism>
<feature type="domain" description="Heat-inducible transcription repressor HrcA C-terminal" evidence="6">
    <location>
        <begin position="108"/>
        <end position="343"/>
    </location>
</feature>
<protein>
    <recommendedName>
        <fullName evidence="5">Heat-inducible transcription repressor HrcA</fullName>
    </recommendedName>
</protein>
<dbReference type="InterPro" id="IPR023120">
    <property type="entry name" value="WHTH_transcript_rep_HrcA_IDD"/>
</dbReference>
<keyword evidence="3 5" id="KW-0346">Stress response</keyword>
<dbReference type="RefSeq" id="WP_054469617.1">
    <property type="nucleotide sequence ID" value="NZ_CP159837.1"/>
</dbReference>
<evidence type="ECO:0000256" key="5">
    <source>
        <dbReference type="HAMAP-Rule" id="MF_00081"/>
    </source>
</evidence>
<dbReference type="SUPFAM" id="SSF55781">
    <property type="entry name" value="GAF domain-like"/>
    <property type="match status" value="1"/>
</dbReference>
<dbReference type="InterPro" id="IPR002571">
    <property type="entry name" value="HrcA"/>
</dbReference>
<dbReference type="Gene3D" id="1.10.10.10">
    <property type="entry name" value="Winged helix-like DNA-binding domain superfamily/Winged helix DNA-binding domain"/>
    <property type="match status" value="1"/>
</dbReference>
<dbReference type="HAMAP" id="MF_00081">
    <property type="entry name" value="HrcA"/>
    <property type="match status" value="1"/>
</dbReference>
<dbReference type="PANTHER" id="PTHR34824:SF1">
    <property type="entry name" value="HEAT-INDUCIBLE TRANSCRIPTION REPRESSOR HRCA"/>
    <property type="match status" value="1"/>
</dbReference>
<dbReference type="InterPro" id="IPR036390">
    <property type="entry name" value="WH_DNA-bd_sf"/>
</dbReference>
<evidence type="ECO:0000256" key="4">
    <source>
        <dbReference type="ARBA" id="ARBA00023163"/>
    </source>
</evidence>
<dbReference type="InterPro" id="IPR036388">
    <property type="entry name" value="WH-like_DNA-bd_sf"/>
</dbReference>
<dbReference type="GO" id="GO:0003677">
    <property type="term" value="F:DNA binding"/>
    <property type="evidence" value="ECO:0007669"/>
    <property type="project" value="InterPro"/>
</dbReference>
<dbReference type="SUPFAM" id="SSF46785">
    <property type="entry name" value="Winged helix' DNA-binding domain"/>
    <property type="match status" value="1"/>
</dbReference>
<evidence type="ECO:0000256" key="3">
    <source>
        <dbReference type="ARBA" id="ARBA00023016"/>
    </source>
</evidence>
<comment type="similarity">
    <text evidence="5">Belongs to the HrcA family.</text>
</comment>
<dbReference type="PANTHER" id="PTHR34824">
    <property type="entry name" value="HEAT-INDUCIBLE TRANSCRIPTION REPRESSOR HRCA"/>
    <property type="match status" value="1"/>
</dbReference>
<proteinExistence type="inferred from homology"/>
<dbReference type="PIRSF" id="PIRSF005485">
    <property type="entry name" value="HrcA"/>
    <property type="match status" value="1"/>
</dbReference>
<reference evidence="7" key="1">
    <citation type="submission" date="2024-07" db="EMBL/GenBank/DDBJ databases">
        <authorList>
            <person name="Kim Y.J."/>
            <person name="Jeong J.Y."/>
        </authorList>
    </citation>
    <scope>NUCLEOTIDE SEQUENCE</scope>
    <source>
        <strain evidence="7">GIHE-MW2</strain>
    </source>
</reference>
<dbReference type="InterPro" id="IPR021153">
    <property type="entry name" value="HrcA_C"/>
</dbReference>
<dbReference type="AlphaFoldDB" id="A0AAU8JP21"/>
<dbReference type="NCBIfam" id="TIGR00331">
    <property type="entry name" value="hrcA"/>
    <property type="match status" value="1"/>
</dbReference>
<evidence type="ECO:0000256" key="1">
    <source>
        <dbReference type="ARBA" id="ARBA00022491"/>
    </source>
</evidence>
<gene>
    <name evidence="5 7" type="primary">hrcA</name>
    <name evidence="7" type="ORF">ABWT76_000514</name>
</gene>
<dbReference type="Gene3D" id="3.30.390.60">
    <property type="entry name" value="Heat-inducible transcription repressor hrca homolog, domain 3"/>
    <property type="match status" value="1"/>
</dbReference>
<evidence type="ECO:0000256" key="2">
    <source>
        <dbReference type="ARBA" id="ARBA00023015"/>
    </source>
</evidence>
<dbReference type="InterPro" id="IPR029016">
    <property type="entry name" value="GAF-like_dom_sf"/>
</dbReference>
<name>A0AAU8JP21_9CYAN</name>
<dbReference type="EMBL" id="CP159837">
    <property type="protein sequence ID" value="XCM40058.1"/>
    <property type="molecule type" value="Genomic_DNA"/>
</dbReference>
<evidence type="ECO:0000313" key="7">
    <source>
        <dbReference type="EMBL" id="XCM40058.1"/>
    </source>
</evidence>
<keyword evidence="4 5" id="KW-0804">Transcription</keyword>
<accession>A0AAU8JP21</accession>
<dbReference type="Gene3D" id="3.30.450.40">
    <property type="match status" value="1"/>
</dbReference>
<evidence type="ECO:0000259" key="6">
    <source>
        <dbReference type="Pfam" id="PF01628"/>
    </source>
</evidence>